<feature type="signal peptide" evidence="2">
    <location>
        <begin position="1"/>
        <end position="29"/>
    </location>
</feature>
<evidence type="ECO:0000313" key="5">
    <source>
        <dbReference type="EMBL" id="AYJ39030.1"/>
    </source>
</evidence>
<dbReference type="InterPro" id="IPR021759">
    <property type="entry name" value="WxLIP_HBD"/>
</dbReference>
<reference evidence="6 7" key="1">
    <citation type="submission" date="2017-04" db="EMBL/GenBank/DDBJ databases">
        <title>In vitro and in silico characterization of Lactobacillus paraplantarum D2-1, a starter culture for soymilk fermentation.</title>
        <authorList>
            <person name="Endo A."/>
            <person name="Sasaki F."/>
            <person name="Maeno S."/>
            <person name="Kanesaki Y."/>
            <person name="Kubota E."/>
            <person name="Torres G.A."/>
            <person name="Tomita S."/>
            <person name="Nakagawa J."/>
        </authorList>
    </citation>
    <scope>NUCLEOTIDE SEQUENCE [LARGE SCALE GENOMIC DNA]</scope>
    <source>
        <strain evidence="6 7">D2-1</strain>
    </source>
</reference>
<evidence type="ECO:0000256" key="2">
    <source>
        <dbReference type="SAM" id="SignalP"/>
    </source>
</evidence>
<sequence length="344" mass="37520">MRWKQIGQWWVLMLALLLGGLLGALPSQAAASTPASGFILTPLLPKDQLDKQAGYFNLKVTPGATQVFKVSVSNPGKSAITLQVTPVNATTSDAGNVAYVPSDRHDPSATTTFTDMTTGGVTVKLAAHQAKTVAFKTTIPKAGFKGEVLGGLFATNPTANAARPTTSQGFMLKNRYAEVTAVALWCQPQVTIPVKLALDQVKVTPTNGQPMLFAKLRNLTPTLFGQLNIQARVIQRATGKTITTQQLKSGSMAPNSWFNYQVALGTKNLAAGKYQLKLHLTSGRRVWNFNRDFTLTAQRAEQHNRHLVGPRKINWWLWGTVALMILLALLIAAYWVGQRRSRKE</sequence>
<keyword evidence="1" id="KW-0472">Membrane</keyword>
<reference evidence="5 8" key="2">
    <citation type="submission" date="2018-10" db="EMBL/GenBank/DDBJ databases">
        <title>Genome seuquencing of Lactobacillus species.</title>
        <authorList>
            <person name="Baek C."/>
            <person name="Yi H."/>
        </authorList>
    </citation>
    <scope>NUCLEOTIDE SEQUENCE [LARGE SCALE GENOMIC DNA]</scope>
    <source>
        <strain evidence="5 8">DSM 10667</strain>
    </source>
</reference>
<dbReference type="EMBL" id="CP032744">
    <property type="protein sequence ID" value="AYJ39030.1"/>
    <property type="molecule type" value="Genomic_DNA"/>
</dbReference>
<protein>
    <submittedName>
        <fullName evidence="6">Cell surface protein</fullName>
    </submittedName>
    <submittedName>
        <fullName evidence="5">DUF916 and DUF3324 domain-containing protein</fullName>
    </submittedName>
</protein>
<feature type="domain" description="WxL Interacting Protein peptidoglycan binding" evidence="3">
    <location>
        <begin position="38"/>
        <end position="153"/>
    </location>
</feature>
<dbReference type="Proteomes" id="UP000236162">
    <property type="component" value="Unassembled WGS sequence"/>
</dbReference>
<name>A0AAD0TPD3_9LACO</name>
<accession>A0AAD0TPD3</accession>
<evidence type="ECO:0000313" key="8">
    <source>
        <dbReference type="Proteomes" id="UP000277896"/>
    </source>
</evidence>
<evidence type="ECO:0000313" key="6">
    <source>
        <dbReference type="EMBL" id="GBF01590.1"/>
    </source>
</evidence>
<feature type="chain" id="PRO_5042092982" evidence="2">
    <location>
        <begin position="30"/>
        <end position="344"/>
    </location>
</feature>
<dbReference type="RefSeq" id="WP_021732101.1">
    <property type="nucleotide sequence ID" value="NZ_AVAI01000132.1"/>
</dbReference>
<dbReference type="Pfam" id="PF11797">
    <property type="entry name" value="WxLIP_HBD"/>
    <property type="match status" value="1"/>
</dbReference>
<evidence type="ECO:0000313" key="7">
    <source>
        <dbReference type="Proteomes" id="UP000236162"/>
    </source>
</evidence>
<dbReference type="InterPro" id="IPR010317">
    <property type="entry name" value="WxLIP_PGBD"/>
</dbReference>
<evidence type="ECO:0000259" key="4">
    <source>
        <dbReference type="Pfam" id="PF11797"/>
    </source>
</evidence>
<keyword evidence="1" id="KW-1133">Transmembrane helix</keyword>
<feature type="transmembrane region" description="Helical" evidence="1">
    <location>
        <begin position="315"/>
        <end position="336"/>
    </location>
</feature>
<feature type="domain" description="WxL Interacting Protein host binding" evidence="4">
    <location>
        <begin position="168"/>
        <end position="304"/>
    </location>
</feature>
<gene>
    <name evidence="5" type="ORF">LP667_09460</name>
    <name evidence="6" type="ORF">LPPLD21_01122</name>
</gene>
<dbReference type="AlphaFoldDB" id="A0AAD0TPD3"/>
<evidence type="ECO:0000256" key="1">
    <source>
        <dbReference type="SAM" id="Phobius"/>
    </source>
</evidence>
<keyword evidence="2" id="KW-0732">Signal</keyword>
<organism evidence="5 8">
    <name type="scientific">Lactiplantibacillus paraplantarum</name>
    <dbReference type="NCBI Taxonomy" id="60520"/>
    <lineage>
        <taxon>Bacteria</taxon>
        <taxon>Bacillati</taxon>
        <taxon>Bacillota</taxon>
        <taxon>Bacilli</taxon>
        <taxon>Lactobacillales</taxon>
        <taxon>Lactobacillaceae</taxon>
        <taxon>Lactiplantibacillus</taxon>
    </lineage>
</organism>
<dbReference type="Pfam" id="PF06030">
    <property type="entry name" value="WxLIP_PGBD"/>
    <property type="match status" value="1"/>
</dbReference>
<proteinExistence type="predicted"/>
<dbReference type="Proteomes" id="UP000277896">
    <property type="component" value="Chromosome"/>
</dbReference>
<keyword evidence="1" id="KW-0812">Transmembrane</keyword>
<dbReference type="EMBL" id="BDOR01000004">
    <property type="protein sequence ID" value="GBF01590.1"/>
    <property type="molecule type" value="Genomic_DNA"/>
</dbReference>
<evidence type="ECO:0000259" key="3">
    <source>
        <dbReference type="Pfam" id="PF06030"/>
    </source>
</evidence>
<keyword evidence="7" id="KW-1185">Reference proteome</keyword>